<name>A0A1V9Z6J1_9STRA</name>
<organism evidence="2 3">
    <name type="scientific">Thraustotheca clavata</name>
    <dbReference type="NCBI Taxonomy" id="74557"/>
    <lineage>
        <taxon>Eukaryota</taxon>
        <taxon>Sar</taxon>
        <taxon>Stramenopiles</taxon>
        <taxon>Oomycota</taxon>
        <taxon>Saprolegniomycetes</taxon>
        <taxon>Saprolegniales</taxon>
        <taxon>Achlyaceae</taxon>
        <taxon>Thraustotheca</taxon>
    </lineage>
</organism>
<evidence type="ECO:0000313" key="2">
    <source>
        <dbReference type="EMBL" id="OQR93561.1"/>
    </source>
</evidence>
<keyword evidence="3" id="KW-1185">Reference proteome</keyword>
<feature type="compositionally biased region" description="Basic and acidic residues" evidence="1">
    <location>
        <begin position="137"/>
        <end position="151"/>
    </location>
</feature>
<protein>
    <recommendedName>
        <fullName evidence="4">Trichohyalin-plectin-homology domain-containing protein</fullName>
    </recommendedName>
</protein>
<dbReference type="STRING" id="74557.A0A1V9Z6J1"/>
<proteinExistence type="predicted"/>
<accession>A0A1V9Z6J1</accession>
<evidence type="ECO:0000256" key="1">
    <source>
        <dbReference type="SAM" id="MobiDB-lite"/>
    </source>
</evidence>
<gene>
    <name evidence="2" type="ORF">THRCLA_08417</name>
</gene>
<comment type="caution">
    <text evidence="2">The sequence shown here is derived from an EMBL/GenBank/DDBJ whole genome shotgun (WGS) entry which is preliminary data.</text>
</comment>
<evidence type="ECO:0008006" key="4">
    <source>
        <dbReference type="Google" id="ProtNLM"/>
    </source>
</evidence>
<sequence length="470" mass="55805">MVELSRAQKLLVAKSLAAKREKQSALECKQIADGTRQQELTRKKTIALDQKKSHATKLLLHYVNKDLATFALKSPTKSIKMTKKSKNVPQESIVSTKEAVVNDFRIEEDERYHRPPRPRPVNPWAKMYELEVKEVKEEEQKRRQNHLEKMQQTKQTLNHQHEEKLKKKAENHKLELEQYRFQQQQLAQYKIDLENAQLAKEKKQKEANADFARMIEEARVRKDKQHQAQVRTELKEVEKAKLALEMERQRLDREKQFKAKEVERVKLENKALQEMKRQALLKEQEDDRRTTKEYQERLAQQERKRLEALEQTYARQEKRVNLALLNVVSEAEKALIDEKRAKKIQAEIEAKEDARYRQKQNQLEESNAIQKLALKKQQDERLQAIKNEIEYNKKADKDWIEDTLAAEMKERAKQAKKHAQDKAYREKLSLQMLNEQKKKETTDKWAMDKTEIILNADRLRKAGIPVKPKE</sequence>
<dbReference type="AlphaFoldDB" id="A0A1V9Z6J1"/>
<evidence type="ECO:0000313" key="3">
    <source>
        <dbReference type="Proteomes" id="UP000243217"/>
    </source>
</evidence>
<dbReference type="Proteomes" id="UP000243217">
    <property type="component" value="Unassembled WGS sequence"/>
</dbReference>
<dbReference type="EMBL" id="JNBS01002244">
    <property type="protein sequence ID" value="OQR93561.1"/>
    <property type="molecule type" value="Genomic_DNA"/>
</dbReference>
<reference evidence="2 3" key="1">
    <citation type="journal article" date="2014" name="Genome Biol. Evol.">
        <title>The secreted proteins of Achlya hypogyna and Thraustotheca clavata identify the ancestral oomycete secretome and reveal gene acquisitions by horizontal gene transfer.</title>
        <authorList>
            <person name="Misner I."/>
            <person name="Blouin N."/>
            <person name="Leonard G."/>
            <person name="Richards T.A."/>
            <person name="Lane C.E."/>
        </authorList>
    </citation>
    <scope>NUCLEOTIDE SEQUENCE [LARGE SCALE GENOMIC DNA]</scope>
    <source>
        <strain evidence="2 3">ATCC 34112</strain>
    </source>
</reference>
<dbReference type="OrthoDB" id="125285at2759"/>
<feature type="region of interest" description="Disordered" evidence="1">
    <location>
        <begin position="137"/>
        <end position="165"/>
    </location>
</feature>